<feature type="compositionally biased region" description="Low complexity" evidence="4">
    <location>
        <begin position="704"/>
        <end position="718"/>
    </location>
</feature>
<dbReference type="PANTHER" id="PTHR12837:SF0">
    <property type="entry name" value="POLY(ADP-RIBOSE) GLYCOHYDROLASE"/>
    <property type="match status" value="1"/>
</dbReference>
<evidence type="ECO:0000313" key="8">
    <source>
        <dbReference type="Proteomes" id="UP001189429"/>
    </source>
</evidence>
<reference evidence="7" key="1">
    <citation type="submission" date="2023-10" db="EMBL/GenBank/DDBJ databases">
        <authorList>
            <person name="Chen Y."/>
            <person name="Shah S."/>
            <person name="Dougan E. K."/>
            <person name="Thang M."/>
            <person name="Chan C."/>
        </authorList>
    </citation>
    <scope>NUCLEOTIDE SEQUENCE [LARGE SCALE GENOMIC DNA]</scope>
</reference>
<dbReference type="Proteomes" id="UP001189429">
    <property type="component" value="Unassembled WGS sequence"/>
</dbReference>
<keyword evidence="3" id="KW-0378">Hydrolase</keyword>
<comment type="caution">
    <text evidence="7">The sequence shown here is derived from an EMBL/GenBank/DDBJ whole genome shotgun (WGS) entry which is preliminary data.</text>
</comment>
<dbReference type="Pfam" id="PF20811">
    <property type="entry name" value="PARG_cat_N"/>
    <property type="match status" value="1"/>
</dbReference>
<feature type="non-terminal residue" evidence="7">
    <location>
        <position position="1"/>
    </location>
</feature>
<organism evidence="7 8">
    <name type="scientific">Prorocentrum cordatum</name>
    <dbReference type="NCBI Taxonomy" id="2364126"/>
    <lineage>
        <taxon>Eukaryota</taxon>
        <taxon>Sar</taxon>
        <taxon>Alveolata</taxon>
        <taxon>Dinophyceae</taxon>
        <taxon>Prorocentrales</taxon>
        <taxon>Prorocentraceae</taxon>
        <taxon>Prorocentrum</taxon>
    </lineage>
</organism>
<feature type="domain" description="PARG helical" evidence="6">
    <location>
        <begin position="94"/>
        <end position="190"/>
    </location>
</feature>
<evidence type="ECO:0000256" key="1">
    <source>
        <dbReference type="ARBA" id="ARBA00009545"/>
    </source>
</evidence>
<sequence length="1005" mass="105075">EDPARWRNIRRALERLSARSREAAGAAEPSGAGGAAAAPQKAVEAVLEALSEVRAAGAAEAQGALGALRLAAGRCEAAGLPAPGELLPRVLGLAAGLVAELPELFPDGLQLLTQARGSGQVFLSRRRCAALLSAGLLRALPQPQGPELPDFSFDYVLDYDEEKVLCLLSYLWQVGRADAGALDEVVSFARRSGGKMPEKFWQQLDKPLLAARVEDGVIEDSDGSLQADFANAYLGGGVLIGGNVQEEIRFSVCPECLVGLLFCERMGPEEAITIVGAQQYSNYSGYGGSFAFAGPCTAKRGGPADGKKRLGPHIVALDALEFPGGSQYEPPLVLRELTKAYTACLGDFEEGAGVRREAFATGNWGCGVFGGDPQLKSMIQWLAASAADRQLVYFPCPPVGERYGDRRVDDLPAVIQAVQKKYSRCSELYNLLRSCCSKHSKGALSKRSIDTANHEKMAVAAAELQPAPAAEAGGAWPAPPEARGPPLEPAAPGGAAPPRRWAAAEPAAAAAAAPWASPPTAAGGTGGGHPAQAEARGLAPAETGAGARAPSLALGVASGATDHAWVFSPALVGCASPPGGPGAPPRPPADGELEAFLRANRRHVTAEAEQLLRSLSSKKSLTVSLPEVRGRTWAIVSLALLEEWGLPDWPAWIGAARGESALPAYKVHIRDTLKARCSAALRGLDNCRDVVGVIRSRLQRQPTAPAAPAGAVGPRVVGGPPGSPWESYARPGGDRGPLLGPAGEELEGLLQANRRHISPEAEQLLRSLSAEEVRRVAAGGDLANCRDVMAVIRSRVQRPAARAGIPSGGLRHDPPEELMPFLQLNQRYLSPEVEDLLRSFSSEELARVVAGGDLANCRDVMAVVCARAGRRPPGPRDAPPDSDEKFASFLERFRAHKDGTLSFSEVAGLGPDAGAGALGALPSGTDLWGRWKELSEERAGVPIAPPSDARMQTSGGTPPAPQLRTGHIPVLLEETLQALLAPGLPGTYVDGTRGARDAIIMVSPG</sequence>
<dbReference type="EMBL" id="CAUYUJ010022125">
    <property type="protein sequence ID" value="CAK0909069.1"/>
    <property type="molecule type" value="Genomic_DNA"/>
</dbReference>
<feature type="compositionally biased region" description="Low complexity" evidence="4">
    <location>
        <begin position="490"/>
        <end position="522"/>
    </location>
</feature>
<name>A0ABN9Y8R9_9DINO</name>
<feature type="region of interest" description="Disordered" evidence="4">
    <location>
        <begin position="468"/>
        <end position="544"/>
    </location>
</feature>
<feature type="domain" description="PARG catalytic Macro" evidence="5">
    <location>
        <begin position="200"/>
        <end position="395"/>
    </location>
</feature>
<evidence type="ECO:0000256" key="3">
    <source>
        <dbReference type="ARBA" id="ARBA00022801"/>
    </source>
</evidence>
<protein>
    <recommendedName>
        <fullName evidence="2">poly(ADP-ribose) glycohydrolase</fullName>
        <ecNumber evidence="2">3.2.1.143</ecNumber>
    </recommendedName>
</protein>
<evidence type="ECO:0000313" key="7">
    <source>
        <dbReference type="EMBL" id="CAK0909069.1"/>
    </source>
</evidence>
<dbReference type="PANTHER" id="PTHR12837">
    <property type="entry name" value="POLY ADP-RIBOSE GLYCOHYDROLASE"/>
    <property type="match status" value="1"/>
</dbReference>
<feature type="compositionally biased region" description="Pro residues" evidence="4">
    <location>
        <begin position="477"/>
        <end position="489"/>
    </location>
</feature>
<proteinExistence type="inferred from homology"/>
<dbReference type="InterPro" id="IPR007724">
    <property type="entry name" value="Poly_GlycHdrlase"/>
</dbReference>
<comment type="similarity">
    <text evidence="1">Belongs to the poly(ADP-ribose) glycohydrolase family.</text>
</comment>
<evidence type="ECO:0000256" key="4">
    <source>
        <dbReference type="SAM" id="MobiDB-lite"/>
    </source>
</evidence>
<keyword evidence="8" id="KW-1185">Reference proteome</keyword>
<accession>A0ABN9Y8R9</accession>
<feature type="region of interest" description="Disordered" evidence="4">
    <location>
        <begin position="942"/>
        <end position="961"/>
    </location>
</feature>
<dbReference type="Pfam" id="PF05028">
    <property type="entry name" value="PARG_cat_C"/>
    <property type="match status" value="1"/>
</dbReference>
<dbReference type="EC" id="3.2.1.143" evidence="2"/>
<evidence type="ECO:0000259" key="5">
    <source>
        <dbReference type="Pfam" id="PF05028"/>
    </source>
</evidence>
<feature type="non-terminal residue" evidence="7">
    <location>
        <position position="1005"/>
    </location>
</feature>
<evidence type="ECO:0000256" key="2">
    <source>
        <dbReference type="ARBA" id="ARBA00012255"/>
    </source>
</evidence>
<dbReference type="InterPro" id="IPR046372">
    <property type="entry name" value="PARG_cat_C"/>
</dbReference>
<gene>
    <name evidence="7" type="ORF">PCOR1329_LOCUS83579</name>
</gene>
<dbReference type="InterPro" id="IPR048362">
    <property type="entry name" value="PARG_helical"/>
</dbReference>
<feature type="region of interest" description="Disordered" evidence="4">
    <location>
        <begin position="702"/>
        <end position="722"/>
    </location>
</feature>
<evidence type="ECO:0000259" key="6">
    <source>
        <dbReference type="Pfam" id="PF20811"/>
    </source>
</evidence>